<accession>A0A4S8M5X9</accession>
<evidence type="ECO:0000313" key="1">
    <source>
        <dbReference type="EMBL" id="THU97666.1"/>
    </source>
</evidence>
<gene>
    <name evidence="1" type="ORF">K435DRAFT_618337</name>
</gene>
<dbReference type="SUPFAM" id="SSF53098">
    <property type="entry name" value="Ribonuclease H-like"/>
    <property type="match status" value="1"/>
</dbReference>
<dbReference type="InterPro" id="IPR012337">
    <property type="entry name" value="RNaseH-like_sf"/>
</dbReference>
<sequence>VEVRHATDDSHTGEWIKGLIKPWIEKIGFERFCATCSDSTGNTLLARQLLAKDFPTVLPIADICHHLDNTNKDIVKIKYFDEVVKIIRGTIKSFSVSHAGKSALKKARQQLRVGAGLEAIGNTRFVTVILSAISIQRNLEAIKRALASSERFDFEYSKYFQVVQKSYGRNFEAKLEQLIAVGLPIAKALTCLESNDANPADVFIFWHAVIFHIEKTITDEENDYPPEVQEEILTILNFRHSQLFCPGGRLYNAVYLATAYLNPGYLMSDLFIDNDIDPSHPTSLTTINNLQK</sequence>
<name>A0A4S8M5X9_DENBC</name>
<organism evidence="1 2">
    <name type="scientific">Dendrothele bispora (strain CBS 962.96)</name>
    <dbReference type="NCBI Taxonomy" id="1314807"/>
    <lineage>
        <taxon>Eukaryota</taxon>
        <taxon>Fungi</taxon>
        <taxon>Dikarya</taxon>
        <taxon>Basidiomycota</taxon>
        <taxon>Agaricomycotina</taxon>
        <taxon>Agaricomycetes</taxon>
        <taxon>Agaricomycetidae</taxon>
        <taxon>Agaricales</taxon>
        <taxon>Agaricales incertae sedis</taxon>
        <taxon>Dendrothele</taxon>
    </lineage>
</organism>
<reference evidence="1 2" key="1">
    <citation type="journal article" date="2019" name="Nat. Ecol. Evol.">
        <title>Megaphylogeny resolves global patterns of mushroom evolution.</title>
        <authorList>
            <person name="Varga T."/>
            <person name="Krizsan K."/>
            <person name="Foldi C."/>
            <person name="Dima B."/>
            <person name="Sanchez-Garcia M."/>
            <person name="Sanchez-Ramirez S."/>
            <person name="Szollosi G.J."/>
            <person name="Szarkandi J.G."/>
            <person name="Papp V."/>
            <person name="Albert L."/>
            <person name="Andreopoulos W."/>
            <person name="Angelini C."/>
            <person name="Antonin V."/>
            <person name="Barry K.W."/>
            <person name="Bougher N.L."/>
            <person name="Buchanan P."/>
            <person name="Buyck B."/>
            <person name="Bense V."/>
            <person name="Catcheside P."/>
            <person name="Chovatia M."/>
            <person name="Cooper J."/>
            <person name="Damon W."/>
            <person name="Desjardin D."/>
            <person name="Finy P."/>
            <person name="Geml J."/>
            <person name="Haridas S."/>
            <person name="Hughes K."/>
            <person name="Justo A."/>
            <person name="Karasinski D."/>
            <person name="Kautmanova I."/>
            <person name="Kiss B."/>
            <person name="Kocsube S."/>
            <person name="Kotiranta H."/>
            <person name="LaButti K.M."/>
            <person name="Lechner B.E."/>
            <person name="Liimatainen K."/>
            <person name="Lipzen A."/>
            <person name="Lukacs Z."/>
            <person name="Mihaltcheva S."/>
            <person name="Morgado L.N."/>
            <person name="Niskanen T."/>
            <person name="Noordeloos M.E."/>
            <person name="Ohm R.A."/>
            <person name="Ortiz-Santana B."/>
            <person name="Ovrebo C."/>
            <person name="Racz N."/>
            <person name="Riley R."/>
            <person name="Savchenko A."/>
            <person name="Shiryaev A."/>
            <person name="Soop K."/>
            <person name="Spirin V."/>
            <person name="Szebenyi C."/>
            <person name="Tomsovsky M."/>
            <person name="Tulloss R.E."/>
            <person name="Uehling J."/>
            <person name="Grigoriev I.V."/>
            <person name="Vagvolgyi C."/>
            <person name="Papp T."/>
            <person name="Martin F.M."/>
            <person name="Miettinen O."/>
            <person name="Hibbett D.S."/>
            <person name="Nagy L.G."/>
        </authorList>
    </citation>
    <scope>NUCLEOTIDE SEQUENCE [LARGE SCALE GENOMIC DNA]</scope>
    <source>
        <strain evidence="1 2">CBS 962.96</strain>
    </source>
</reference>
<keyword evidence="2" id="KW-1185">Reference proteome</keyword>
<protein>
    <recommendedName>
        <fullName evidence="3">DUF659 domain-containing protein</fullName>
    </recommendedName>
</protein>
<evidence type="ECO:0000313" key="2">
    <source>
        <dbReference type="Proteomes" id="UP000297245"/>
    </source>
</evidence>
<feature type="non-terminal residue" evidence="1">
    <location>
        <position position="1"/>
    </location>
</feature>
<dbReference type="EMBL" id="ML179151">
    <property type="protein sequence ID" value="THU97666.1"/>
    <property type="molecule type" value="Genomic_DNA"/>
</dbReference>
<dbReference type="Proteomes" id="UP000297245">
    <property type="component" value="Unassembled WGS sequence"/>
</dbReference>
<evidence type="ECO:0008006" key="3">
    <source>
        <dbReference type="Google" id="ProtNLM"/>
    </source>
</evidence>
<feature type="non-terminal residue" evidence="1">
    <location>
        <position position="292"/>
    </location>
</feature>
<dbReference type="AlphaFoldDB" id="A0A4S8M5X9"/>
<dbReference type="OrthoDB" id="3236755at2759"/>
<proteinExistence type="predicted"/>